<dbReference type="PANTHER" id="PTHR23048:SF0">
    <property type="entry name" value="CALMODULIN LIKE 3"/>
    <property type="match status" value="1"/>
</dbReference>
<dbReference type="InterPro" id="IPR002048">
    <property type="entry name" value="EF_hand_dom"/>
</dbReference>
<dbReference type="PROSITE" id="PS50222">
    <property type="entry name" value="EF_HAND_2"/>
    <property type="match status" value="1"/>
</dbReference>
<comment type="caution">
    <text evidence="3">The sequence shown here is derived from an EMBL/GenBank/DDBJ whole genome shotgun (WGS) entry which is preliminary data.</text>
</comment>
<dbReference type="SUPFAM" id="SSF47473">
    <property type="entry name" value="EF-hand"/>
    <property type="match status" value="1"/>
</dbReference>
<feature type="non-terminal residue" evidence="3">
    <location>
        <position position="1"/>
    </location>
</feature>
<sequence>KNISINPRDKTLIPSKMAKYFSQGDIELYKECFFFNCKRGYITQEDELARIMRSLNCSPTMEEVGKYIHKHSKSGGKMEFDSFLEAMHDHRETERCKEEILHGFIAQDTDRKGYVTANEARHVLSNFGERLSRHEVETLFKEGNVTGGQLRYKEFVDSVLTPAPDY</sequence>
<organism evidence="3 4">
    <name type="scientific">Sinanodonta woodiana</name>
    <name type="common">Chinese pond mussel</name>
    <name type="synonym">Anodonta woodiana</name>
    <dbReference type="NCBI Taxonomy" id="1069815"/>
    <lineage>
        <taxon>Eukaryota</taxon>
        <taxon>Metazoa</taxon>
        <taxon>Spiralia</taxon>
        <taxon>Lophotrochozoa</taxon>
        <taxon>Mollusca</taxon>
        <taxon>Bivalvia</taxon>
        <taxon>Autobranchia</taxon>
        <taxon>Heteroconchia</taxon>
        <taxon>Palaeoheterodonta</taxon>
        <taxon>Unionida</taxon>
        <taxon>Unionoidea</taxon>
        <taxon>Unionidae</taxon>
        <taxon>Unioninae</taxon>
        <taxon>Sinanodonta</taxon>
    </lineage>
</organism>
<accession>A0ABD3XF50</accession>
<dbReference type="Gene3D" id="1.10.238.10">
    <property type="entry name" value="EF-hand"/>
    <property type="match status" value="2"/>
</dbReference>
<dbReference type="EMBL" id="JBJQND010000002">
    <property type="protein sequence ID" value="KAL3884889.1"/>
    <property type="molecule type" value="Genomic_DNA"/>
</dbReference>
<gene>
    <name evidence="3" type="ORF">ACJMK2_024988</name>
</gene>
<evidence type="ECO:0000313" key="3">
    <source>
        <dbReference type="EMBL" id="KAL3884889.1"/>
    </source>
</evidence>
<keyword evidence="1" id="KW-0677">Repeat</keyword>
<evidence type="ECO:0000313" key="4">
    <source>
        <dbReference type="Proteomes" id="UP001634394"/>
    </source>
</evidence>
<evidence type="ECO:0000256" key="1">
    <source>
        <dbReference type="ARBA" id="ARBA00022737"/>
    </source>
</evidence>
<dbReference type="AlphaFoldDB" id="A0ABD3XF50"/>
<dbReference type="GO" id="GO:0043226">
    <property type="term" value="C:organelle"/>
    <property type="evidence" value="ECO:0007669"/>
    <property type="project" value="UniProtKB-ARBA"/>
</dbReference>
<dbReference type="Proteomes" id="UP001634394">
    <property type="component" value="Unassembled WGS sequence"/>
</dbReference>
<evidence type="ECO:0000259" key="2">
    <source>
        <dbReference type="PROSITE" id="PS50222"/>
    </source>
</evidence>
<reference evidence="3 4" key="1">
    <citation type="submission" date="2024-11" db="EMBL/GenBank/DDBJ databases">
        <title>Chromosome-level genome assembly of the freshwater bivalve Anodonta woodiana.</title>
        <authorList>
            <person name="Chen X."/>
        </authorList>
    </citation>
    <scope>NUCLEOTIDE SEQUENCE [LARGE SCALE GENOMIC DNA]</scope>
    <source>
        <strain evidence="3">MN2024</strain>
        <tissue evidence="3">Gills</tissue>
    </source>
</reference>
<proteinExistence type="predicted"/>
<name>A0ABD3XF50_SINWO</name>
<dbReference type="InterPro" id="IPR011992">
    <property type="entry name" value="EF-hand-dom_pair"/>
</dbReference>
<feature type="domain" description="EF-hand" evidence="2">
    <location>
        <begin position="95"/>
        <end position="130"/>
    </location>
</feature>
<dbReference type="InterPro" id="IPR050230">
    <property type="entry name" value="CALM/Myosin/TropC-like"/>
</dbReference>
<keyword evidence="4" id="KW-1185">Reference proteome</keyword>
<dbReference type="FunFam" id="1.10.238.10:FF:000178">
    <property type="entry name" value="Calmodulin-2 A"/>
    <property type="match status" value="1"/>
</dbReference>
<protein>
    <recommendedName>
        <fullName evidence="2">EF-hand domain-containing protein</fullName>
    </recommendedName>
</protein>
<dbReference type="PANTHER" id="PTHR23048">
    <property type="entry name" value="MYOSIN LIGHT CHAIN 1, 3"/>
    <property type="match status" value="1"/>
</dbReference>